<evidence type="ECO:0000259" key="8">
    <source>
        <dbReference type="Pfam" id="PF23559"/>
    </source>
</evidence>
<keyword evidence="12" id="KW-1185">Reference proteome</keyword>
<dbReference type="InterPro" id="IPR055414">
    <property type="entry name" value="LRR_R13L4/SHOC2-like"/>
</dbReference>
<dbReference type="InterPro" id="IPR041118">
    <property type="entry name" value="Rx_N"/>
</dbReference>
<dbReference type="InterPro" id="IPR056789">
    <property type="entry name" value="LRR_R13L1-DRL21"/>
</dbReference>
<feature type="domain" description="NB-ARC" evidence="6">
    <location>
        <begin position="179"/>
        <end position="352"/>
    </location>
</feature>
<dbReference type="EMBL" id="KI536799">
    <property type="protein sequence ID" value="ESR45593.1"/>
    <property type="molecule type" value="Genomic_DNA"/>
</dbReference>
<evidence type="ECO:0000256" key="2">
    <source>
        <dbReference type="ARBA" id="ARBA00022737"/>
    </source>
</evidence>
<feature type="domain" description="R13L1/DRL21-like LRR repeat region" evidence="10">
    <location>
        <begin position="803"/>
        <end position="885"/>
    </location>
</feature>
<dbReference type="GO" id="GO:0043531">
    <property type="term" value="F:ADP binding"/>
    <property type="evidence" value="ECO:0007669"/>
    <property type="project" value="InterPro"/>
</dbReference>
<reference evidence="11 12" key="1">
    <citation type="submission" date="2013-10" db="EMBL/GenBank/DDBJ databases">
        <authorList>
            <consortium name="International Citrus Genome Consortium"/>
            <person name="Jenkins J."/>
            <person name="Schmutz J."/>
            <person name="Prochnik S."/>
            <person name="Rokhsar D."/>
            <person name="Gmitter F."/>
            <person name="Ollitrault P."/>
            <person name="Machado M."/>
            <person name="Talon M."/>
            <person name="Wincker P."/>
            <person name="Jaillon O."/>
            <person name="Morgante M."/>
        </authorList>
    </citation>
    <scope>NUCLEOTIDE SEQUENCE</scope>
    <source>
        <strain evidence="12">cv. Clemenules</strain>
    </source>
</reference>
<keyword evidence="4" id="KW-0611">Plant defense</keyword>
<protein>
    <recommendedName>
        <fullName evidence="13">NB-ARC domain-containing protein</fullName>
    </recommendedName>
</protein>
<dbReference type="OMA" id="STIMIHN"/>
<dbReference type="Gene3D" id="1.10.8.430">
    <property type="entry name" value="Helical domain of apoptotic protease-activating factors"/>
    <property type="match status" value="1"/>
</dbReference>
<dbReference type="GO" id="GO:0005524">
    <property type="term" value="F:ATP binding"/>
    <property type="evidence" value="ECO:0007669"/>
    <property type="project" value="UniProtKB-KW"/>
</dbReference>
<evidence type="ECO:0000313" key="11">
    <source>
        <dbReference type="EMBL" id="ESR45593.1"/>
    </source>
</evidence>
<dbReference type="Gene3D" id="3.40.50.300">
    <property type="entry name" value="P-loop containing nucleotide triphosphate hydrolases"/>
    <property type="match status" value="1"/>
</dbReference>
<dbReference type="InterPro" id="IPR002182">
    <property type="entry name" value="NB-ARC"/>
</dbReference>
<dbReference type="SMART" id="SM00369">
    <property type="entry name" value="LRR_TYP"/>
    <property type="match status" value="3"/>
</dbReference>
<dbReference type="InterPro" id="IPR058922">
    <property type="entry name" value="WHD_DRP"/>
</dbReference>
<dbReference type="Gene3D" id="3.80.10.10">
    <property type="entry name" value="Ribonuclease Inhibitor"/>
    <property type="match status" value="6"/>
</dbReference>
<evidence type="ECO:0000259" key="6">
    <source>
        <dbReference type="Pfam" id="PF00931"/>
    </source>
</evidence>
<dbReference type="InterPro" id="IPR036388">
    <property type="entry name" value="WH-like_DNA-bd_sf"/>
</dbReference>
<dbReference type="GO" id="GO:0006952">
    <property type="term" value="P:defense response"/>
    <property type="evidence" value="ECO:0007669"/>
    <property type="project" value="UniProtKB-KW"/>
</dbReference>
<evidence type="ECO:0000259" key="7">
    <source>
        <dbReference type="Pfam" id="PF18052"/>
    </source>
</evidence>
<dbReference type="InterPro" id="IPR032675">
    <property type="entry name" value="LRR_dom_sf"/>
</dbReference>
<evidence type="ECO:0000256" key="1">
    <source>
        <dbReference type="ARBA" id="ARBA00022614"/>
    </source>
</evidence>
<dbReference type="PRINTS" id="PR00364">
    <property type="entry name" value="DISEASERSIST"/>
</dbReference>
<evidence type="ECO:0000259" key="10">
    <source>
        <dbReference type="Pfam" id="PF25019"/>
    </source>
</evidence>
<feature type="domain" description="Disease resistance R13L4/SHOC-2-like LRR" evidence="9">
    <location>
        <begin position="583"/>
        <end position="742"/>
    </location>
</feature>
<keyword evidence="5" id="KW-0067">ATP-binding</keyword>
<dbReference type="Pfam" id="PF18052">
    <property type="entry name" value="Rx_N"/>
    <property type="match status" value="1"/>
</dbReference>
<dbReference type="PANTHER" id="PTHR36766">
    <property type="entry name" value="PLANT BROAD-SPECTRUM MILDEW RESISTANCE PROTEIN RPW8"/>
    <property type="match status" value="1"/>
</dbReference>
<keyword evidence="2" id="KW-0677">Repeat</keyword>
<evidence type="ECO:0000313" key="12">
    <source>
        <dbReference type="Proteomes" id="UP000030687"/>
    </source>
</evidence>
<dbReference type="Pfam" id="PF00931">
    <property type="entry name" value="NB-ARC"/>
    <property type="match status" value="1"/>
</dbReference>
<dbReference type="SUPFAM" id="SSF52540">
    <property type="entry name" value="P-loop containing nucleoside triphosphate hydrolases"/>
    <property type="match status" value="1"/>
</dbReference>
<dbReference type="GO" id="GO:0051707">
    <property type="term" value="P:response to other organism"/>
    <property type="evidence" value="ECO:0007669"/>
    <property type="project" value="UniProtKB-ARBA"/>
</dbReference>
<dbReference type="Pfam" id="PF25019">
    <property type="entry name" value="LRR_R13L1-DRL21"/>
    <property type="match status" value="1"/>
</dbReference>
<dbReference type="KEGG" id="cic:CICLE_v10000029mg"/>
<dbReference type="Pfam" id="PF23559">
    <property type="entry name" value="WHD_DRP"/>
    <property type="match status" value="1"/>
</dbReference>
<feature type="domain" description="Disease resistance N-terminal" evidence="7">
    <location>
        <begin position="7"/>
        <end position="98"/>
    </location>
</feature>
<evidence type="ECO:0000256" key="5">
    <source>
        <dbReference type="ARBA" id="ARBA00022840"/>
    </source>
</evidence>
<dbReference type="eggNOG" id="KOG4658">
    <property type="taxonomic scope" value="Eukaryota"/>
</dbReference>
<dbReference type="InterPro" id="IPR027417">
    <property type="entry name" value="P-loop_NTPase"/>
</dbReference>
<accession>V4SDB2</accession>
<feature type="domain" description="Disease resistance protein winged helix" evidence="8">
    <location>
        <begin position="438"/>
        <end position="506"/>
    </location>
</feature>
<gene>
    <name evidence="11" type="ORF">CICLE_v10000029mg</name>
</gene>
<dbReference type="FunFam" id="3.40.50.300:FF:001091">
    <property type="entry name" value="Probable disease resistance protein At1g61300"/>
    <property type="match status" value="1"/>
</dbReference>
<dbReference type="FunCoup" id="V4SDB2">
    <property type="interactions" value="392"/>
</dbReference>
<dbReference type="PANTHER" id="PTHR36766:SF31">
    <property type="entry name" value="DISEASE RESISTANCE RPP13-LIKE PROTEIN 1"/>
    <property type="match status" value="1"/>
</dbReference>
<dbReference type="Pfam" id="PF23598">
    <property type="entry name" value="LRR_14"/>
    <property type="match status" value="1"/>
</dbReference>
<dbReference type="InterPro" id="IPR003591">
    <property type="entry name" value="Leu-rich_rpt_typical-subtyp"/>
</dbReference>
<sequence>MAVGEAFLSAFLQVLFDRLASREFLNLLRGRKYDGLLEKLKITLLTVTALLNDAEEKQFYSPSVGKWLNMAKDALYDAEDVLDELATEALKSKLESQSETSSNTSQVSNWRVISSPFSRGIDFKMNKIIEKLEFIAKYKDILGLNNDDFRGRRPSGSGTNRRLPTTSLVDESCVYGRENDKNAIVELLMVEDDSSSSNNVGVVPIVGMGGIGKTTVAQLVYNDSRVDGRFDLKVWVCVSDQFDVLRVTTTILKSVTSKPADVDDDLNLLQVCLREKIAGKKFLLVLDDVWSRRNDDWDLIWSPLKAGARGSKIIITTRDSSIAASMGTVAAHHLECLAFEDCWSIFMNQAFEIRNNGISPDLETIGAEIVNKCEGLALAVKRMGIILRSREDKGEWYDMLNRNIWDLPHDESSILQTIGLSYHHLPPHLKQCFAYCSVFPAGYEFDKEKLVLLWMAEGFVQQSNAKKKLEEVGREYFHELVSRSFFRQSVHNSSLYVMHGLMKDLARFVSGEFCFRLEDKVMDDQKRIFDKARHSSYIRCRRETSTKFEAFNEAECLRTFLPLDPTGEIGVSYLADKVPRDILPRLKCLRVLSFSACRITALPDSVGDLKHLRYLDLSRTAIKQLPDSTGNLCNLQSIILLECYSLSKLPTDLGNLTGLRHLRMSGSRLREMPMKMYKLKNLQTLSHFVVGKDRGSGIKDLKEMQQLQGELVISGLQNVICFTDAMEANLKDKKELTQLVLQWSDDFGDSTNDGDEEEVFKVAQLHRNRKDLNASGCRNTRFPSFREAAGAYRQESVELKSERRSSLDGSGNERVEMDVLEMLQPHENLKQLTINDYGGIKFPGWIASPLFCNMTVLVLSNCRKCQFLPSLGRLPMLKDLTIEGMEGIKSVGAEFYGDGSFPLLPFPSLETLKFENMSEWEEWTPSGTEGTEGFLHLQNIEILNCPKLREFSHHFPSLEKMTIYGCEKLEALPRLLTLDRLKQGSEFPCLLELSILMCPNLVELPTFLPSLKTLEIDGCQKLAALPKLPSILEVELNNCDGKVLHSTGGHRSLTYMRICQISKLDCLVEGYFQHFTALEELQISHLAELMTLSNKIGLHSLLSLQRLEISECPYFKEFPEKFYELSTLKVLRISNCPSLVAFPEMGLPSTLVALEIRSCEALQFLPERMMHVSQKNKNAFLLEYLVIEGCPALISLPSDKLSGTLKVLEIENCRSLQSLPEQMICSSLENLKIAGCHSIKSFPEAVFQFPRILSNTVMKLKELIISNCLNLESLPEGLHNLAFLDHLEIHDCPLLQSFPEPGLPTSMLRYARISNCQNLKFLPNRMYILTSLQEFSIHGCYSLVSFPEGGLPPNLISLSILDCENLKPSSEWGLHRLTCLADFSFGGCQGLVSFPKGWLLPKNLSSLYLERLPNLKSLPNGLKNLKYLETLEIWECDNLQTVPEDKPSTMLLSLWDGF</sequence>
<dbReference type="SUPFAM" id="SSF52058">
    <property type="entry name" value="L domain-like"/>
    <property type="match status" value="3"/>
</dbReference>
<dbReference type="Gene3D" id="1.20.5.4130">
    <property type="match status" value="1"/>
</dbReference>
<evidence type="ECO:0000259" key="9">
    <source>
        <dbReference type="Pfam" id="PF23598"/>
    </source>
</evidence>
<name>V4SDB2_CITCL</name>
<organism evidence="11 12">
    <name type="scientific">Citrus clementina</name>
    <name type="common">Clementine</name>
    <name type="synonym">Citrus deliciosa x Citrus sinensis</name>
    <dbReference type="NCBI Taxonomy" id="85681"/>
    <lineage>
        <taxon>Eukaryota</taxon>
        <taxon>Viridiplantae</taxon>
        <taxon>Streptophyta</taxon>
        <taxon>Embryophyta</taxon>
        <taxon>Tracheophyta</taxon>
        <taxon>Spermatophyta</taxon>
        <taxon>Magnoliopsida</taxon>
        <taxon>eudicotyledons</taxon>
        <taxon>Gunneridae</taxon>
        <taxon>Pentapetalae</taxon>
        <taxon>rosids</taxon>
        <taxon>malvids</taxon>
        <taxon>Sapindales</taxon>
        <taxon>Rutaceae</taxon>
        <taxon>Aurantioideae</taxon>
        <taxon>Citrus</taxon>
    </lineage>
</organism>
<proteinExistence type="predicted"/>
<dbReference type="InterPro" id="IPR042197">
    <property type="entry name" value="Apaf_helical"/>
</dbReference>
<dbReference type="Gramene" id="ESR45593">
    <property type="protein sequence ID" value="ESR45593"/>
    <property type="gene ID" value="CICLE_v10000029mg"/>
</dbReference>
<keyword evidence="3" id="KW-0547">Nucleotide-binding</keyword>
<evidence type="ECO:0000256" key="4">
    <source>
        <dbReference type="ARBA" id="ARBA00022821"/>
    </source>
</evidence>
<evidence type="ECO:0008006" key="13">
    <source>
        <dbReference type="Google" id="ProtNLM"/>
    </source>
</evidence>
<dbReference type="Gene3D" id="1.10.10.10">
    <property type="entry name" value="Winged helix-like DNA-binding domain superfamily/Winged helix DNA-binding domain"/>
    <property type="match status" value="1"/>
</dbReference>
<dbReference type="FunFam" id="1.10.10.10:FF:000322">
    <property type="entry name" value="Probable disease resistance protein At1g63360"/>
    <property type="match status" value="1"/>
</dbReference>
<dbReference type="InParanoid" id="V4SDB2"/>
<dbReference type="Proteomes" id="UP000030687">
    <property type="component" value="Unassembled WGS sequence"/>
</dbReference>
<dbReference type="OrthoDB" id="1896560at2759"/>
<keyword evidence="1" id="KW-0433">Leucine-rich repeat</keyword>
<evidence type="ECO:0000256" key="3">
    <source>
        <dbReference type="ARBA" id="ARBA00022741"/>
    </source>
</evidence>